<keyword evidence="7" id="KW-1185">Reference proteome</keyword>
<dbReference type="Pfam" id="PF13682">
    <property type="entry name" value="CZB"/>
    <property type="match status" value="1"/>
</dbReference>
<dbReference type="PANTHER" id="PTHR43531:SF11">
    <property type="entry name" value="METHYL-ACCEPTING CHEMOTAXIS PROTEIN 3"/>
    <property type="match status" value="1"/>
</dbReference>
<keyword evidence="3" id="KW-0807">Transducer</keyword>
<name>A0ABM6YJ09_9BACT</name>
<dbReference type="InterPro" id="IPR025991">
    <property type="entry name" value="Chemoreceptor_zinc-bind_dom"/>
</dbReference>
<dbReference type="EMBL" id="CP032097">
    <property type="protein sequence ID" value="AXX93964.1"/>
    <property type="molecule type" value="Genomic_DNA"/>
</dbReference>
<dbReference type="Gene3D" id="1.20.120.30">
    <property type="entry name" value="Aspartate receptor, ligand-binding domain"/>
    <property type="match status" value="1"/>
</dbReference>
<keyword evidence="1" id="KW-0145">Chemotaxis</keyword>
<sequence length="504" mass="55969">MFKNKLKDKEIVELKEKIISLESKNSENKNVLSEIEKIIEHIENGFFMYEITAKSSDPQIESIKNKINLLSKNLQLKISSVSDVLLDFGVSHFESRVDEKINMTGTYGSLKSSARLIGNNVSELLAMIMSSGEKLNEDTSILSKASSSLSQSANQQAVSLEETAASIEEISSTISNNTQSIENMYVLANNVYKSASDGEKLANQTTVAMEEINIQVNSINEAITVIDQIAFQTNILSLNAAVEAATAGEAGKGFAVVAQEVRNLASRSAEAAKEIKTIVENATRKANDGKEIANTMIDGYKELTKKIDDTISLISNIKDASKEQEVGIHQINDAVNQLDRVTQENAMQANQINNLSEEVSTLSTKLVQAASLAQYSKQTKDYICDVDLVFKTAKLKNDHIRFKETNFAKLGKNQTWNVVSHHDCALGKWIDESEKSGEKYTKTQNWQKLKEYHSNIHISVQTYINEDVKEKPSINLNELAINIENTTQHIFDYLNIVKKNVCVG</sequence>
<evidence type="ECO:0000256" key="2">
    <source>
        <dbReference type="ARBA" id="ARBA00029447"/>
    </source>
</evidence>
<evidence type="ECO:0000256" key="1">
    <source>
        <dbReference type="ARBA" id="ARBA00022500"/>
    </source>
</evidence>
<dbReference type="SUPFAM" id="SSF58104">
    <property type="entry name" value="Methyl-accepting chemotaxis protein (MCP) signaling domain"/>
    <property type="match status" value="1"/>
</dbReference>
<dbReference type="PANTHER" id="PTHR43531">
    <property type="entry name" value="PROTEIN ICFG"/>
    <property type="match status" value="1"/>
</dbReference>
<dbReference type="CDD" id="cd11386">
    <property type="entry name" value="MCP_signal"/>
    <property type="match status" value="1"/>
</dbReference>
<evidence type="ECO:0000256" key="3">
    <source>
        <dbReference type="PROSITE-ProRule" id="PRU00284"/>
    </source>
</evidence>
<organism evidence="6 7">
    <name type="scientific">Arcobacter ellisii</name>
    <dbReference type="NCBI Taxonomy" id="913109"/>
    <lineage>
        <taxon>Bacteria</taxon>
        <taxon>Pseudomonadati</taxon>
        <taxon>Campylobacterota</taxon>
        <taxon>Epsilonproteobacteria</taxon>
        <taxon>Campylobacterales</taxon>
        <taxon>Arcobacteraceae</taxon>
        <taxon>Arcobacter</taxon>
    </lineage>
</organism>
<evidence type="ECO:0000313" key="7">
    <source>
        <dbReference type="Proteomes" id="UP000262582"/>
    </source>
</evidence>
<dbReference type="InterPro" id="IPR004090">
    <property type="entry name" value="Chemotax_Me-accpt_rcpt"/>
</dbReference>
<dbReference type="SMART" id="SM00283">
    <property type="entry name" value="MA"/>
    <property type="match status" value="1"/>
</dbReference>
<evidence type="ECO:0000259" key="5">
    <source>
        <dbReference type="PROSITE" id="PS50111"/>
    </source>
</evidence>
<dbReference type="InterPro" id="IPR051310">
    <property type="entry name" value="MCP_chemotaxis"/>
</dbReference>
<feature type="domain" description="Methyl-accepting transducer" evidence="5">
    <location>
        <begin position="131"/>
        <end position="360"/>
    </location>
</feature>
<dbReference type="Gene3D" id="1.10.287.950">
    <property type="entry name" value="Methyl-accepting chemotaxis protein"/>
    <property type="match status" value="1"/>
</dbReference>
<protein>
    <submittedName>
        <fullName evidence="6">MCP-domain signal transduction protein</fullName>
    </submittedName>
</protein>
<gene>
    <name evidence="6" type="ORF">AELL_0268</name>
</gene>
<dbReference type="PROSITE" id="PS50111">
    <property type="entry name" value="CHEMOTAXIS_TRANSDUC_2"/>
    <property type="match status" value="1"/>
</dbReference>
<feature type="coiled-coil region" evidence="4">
    <location>
        <begin position="4"/>
        <end position="31"/>
    </location>
</feature>
<reference evidence="6 7" key="1">
    <citation type="submission" date="2018-08" db="EMBL/GenBank/DDBJ databases">
        <title>Complete genome of the Arcobacter ellisii type strain LMG 26155.</title>
        <authorList>
            <person name="Miller W.G."/>
            <person name="Yee E."/>
            <person name="Bono J.L."/>
        </authorList>
    </citation>
    <scope>NUCLEOTIDE SEQUENCE [LARGE SCALE GENOMIC DNA]</scope>
    <source>
        <strain evidence="6 7">LMG 26155</strain>
    </source>
</reference>
<keyword evidence="4" id="KW-0175">Coiled coil</keyword>
<accession>A0ABM6YJ09</accession>
<dbReference type="PRINTS" id="PR00260">
    <property type="entry name" value="CHEMTRNSDUCR"/>
</dbReference>
<feature type="coiled-coil region" evidence="4">
    <location>
        <begin position="331"/>
        <end position="358"/>
    </location>
</feature>
<evidence type="ECO:0000256" key="4">
    <source>
        <dbReference type="SAM" id="Coils"/>
    </source>
</evidence>
<comment type="similarity">
    <text evidence="2">Belongs to the methyl-accepting chemotaxis (MCP) protein family.</text>
</comment>
<dbReference type="InterPro" id="IPR004089">
    <property type="entry name" value="MCPsignal_dom"/>
</dbReference>
<evidence type="ECO:0000313" key="6">
    <source>
        <dbReference type="EMBL" id="AXX93964.1"/>
    </source>
</evidence>
<dbReference type="Proteomes" id="UP000262582">
    <property type="component" value="Chromosome"/>
</dbReference>
<proteinExistence type="inferred from homology"/>
<dbReference type="Pfam" id="PF00015">
    <property type="entry name" value="MCPsignal"/>
    <property type="match status" value="1"/>
</dbReference>